<keyword evidence="3" id="KW-1185">Reference proteome</keyword>
<dbReference type="EMBL" id="JBHSMQ010000008">
    <property type="protein sequence ID" value="MFC5457025.1"/>
    <property type="molecule type" value="Genomic_DNA"/>
</dbReference>
<feature type="transmembrane region" description="Helical" evidence="1">
    <location>
        <begin position="12"/>
        <end position="35"/>
    </location>
</feature>
<proteinExistence type="predicted"/>
<accession>A0ABW0KU57</accession>
<sequence>MARRRRYRKPLIPGLWTVLAACVLLGSIGGFYWVLGKATKIVRNEPPPAPAVGKGK</sequence>
<reference evidence="3" key="1">
    <citation type="journal article" date="2019" name="Int. J. Syst. Evol. Microbiol.">
        <title>The Global Catalogue of Microorganisms (GCM) 10K type strain sequencing project: providing services to taxonomists for standard genome sequencing and annotation.</title>
        <authorList>
            <consortium name="The Broad Institute Genomics Platform"/>
            <consortium name="The Broad Institute Genome Sequencing Center for Infectious Disease"/>
            <person name="Wu L."/>
            <person name="Ma J."/>
        </authorList>
    </citation>
    <scope>NUCLEOTIDE SEQUENCE [LARGE SCALE GENOMIC DNA]</scope>
    <source>
        <strain evidence="3">CGMCC 4.1469</strain>
    </source>
</reference>
<dbReference type="RefSeq" id="WP_377169885.1">
    <property type="nucleotide sequence ID" value="NZ_JBHSMQ010000008.1"/>
</dbReference>
<protein>
    <submittedName>
        <fullName evidence="2">Uncharacterized protein</fullName>
    </submittedName>
</protein>
<organism evidence="2 3">
    <name type="scientific">Prosthecobacter fluviatilis</name>
    <dbReference type="NCBI Taxonomy" id="445931"/>
    <lineage>
        <taxon>Bacteria</taxon>
        <taxon>Pseudomonadati</taxon>
        <taxon>Verrucomicrobiota</taxon>
        <taxon>Verrucomicrobiia</taxon>
        <taxon>Verrucomicrobiales</taxon>
        <taxon>Verrucomicrobiaceae</taxon>
        <taxon>Prosthecobacter</taxon>
    </lineage>
</organism>
<name>A0ABW0KU57_9BACT</name>
<evidence type="ECO:0000313" key="2">
    <source>
        <dbReference type="EMBL" id="MFC5457025.1"/>
    </source>
</evidence>
<keyword evidence="1" id="KW-0812">Transmembrane</keyword>
<comment type="caution">
    <text evidence="2">The sequence shown here is derived from an EMBL/GenBank/DDBJ whole genome shotgun (WGS) entry which is preliminary data.</text>
</comment>
<dbReference type="PROSITE" id="PS51257">
    <property type="entry name" value="PROKAR_LIPOPROTEIN"/>
    <property type="match status" value="1"/>
</dbReference>
<dbReference type="Proteomes" id="UP001596052">
    <property type="component" value="Unassembled WGS sequence"/>
</dbReference>
<gene>
    <name evidence="2" type="ORF">ACFQDI_19315</name>
</gene>
<keyword evidence="1" id="KW-0472">Membrane</keyword>
<keyword evidence="1" id="KW-1133">Transmembrane helix</keyword>
<evidence type="ECO:0000313" key="3">
    <source>
        <dbReference type="Proteomes" id="UP001596052"/>
    </source>
</evidence>
<evidence type="ECO:0000256" key="1">
    <source>
        <dbReference type="SAM" id="Phobius"/>
    </source>
</evidence>